<dbReference type="Proteomes" id="UP000631114">
    <property type="component" value="Unassembled WGS sequence"/>
</dbReference>
<proteinExistence type="predicted"/>
<protein>
    <recommendedName>
        <fullName evidence="2">DUF4283 domain-containing protein</fullName>
    </recommendedName>
</protein>
<dbReference type="AlphaFoldDB" id="A0A835M530"/>
<feature type="domain" description="DUF4283" evidence="2">
    <location>
        <begin position="6"/>
        <end position="64"/>
    </location>
</feature>
<evidence type="ECO:0000313" key="3">
    <source>
        <dbReference type="EMBL" id="KAF9619495.1"/>
    </source>
</evidence>
<comment type="caution">
    <text evidence="3">The sequence shown here is derived from an EMBL/GenBank/DDBJ whole genome shotgun (WGS) entry which is preliminary data.</text>
</comment>
<organism evidence="3 4">
    <name type="scientific">Coptis chinensis</name>
    <dbReference type="NCBI Taxonomy" id="261450"/>
    <lineage>
        <taxon>Eukaryota</taxon>
        <taxon>Viridiplantae</taxon>
        <taxon>Streptophyta</taxon>
        <taxon>Embryophyta</taxon>
        <taxon>Tracheophyta</taxon>
        <taxon>Spermatophyta</taxon>
        <taxon>Magnoliopsida</taxon>
        <taxon>Ranunculales</taxon>
        <taxon>Ranunculaceae</taxon>
        <taxon>Coptidoideae</taxon>
        <taxon>Coptis</taxon>
    </lineage>
</organism>
<dbReference type="Pfam" id="PF14111">
    <property type="entry name" value="DUF4283"/>
    <property type="match status" value="1"/>
</dbReference>
<dbReference type="PANTHER" id="PTHR31286">
    <property type="entry name" value="GLYCINE-RICH CELL WALL STRUCTURAL PROTEIN 1.8-LIKE"/>
    <property type="match status" value="1"/>
</dbReference>
<feature type="compositionally biased region" description="Polar residues" evidence="1">
    <location>
        <begin position="208"/>
        <end position="218"/>
    </location>
</feature>
<dbReference type="OrthoDB" id="1939300at2759"/>
<dbReference type="PANTHER" id="PTHR31286:SF165">
    <property type="entry name" value="DUF4283 DOMAIN-CONTAINING PROTEIN"/>
    <property type="match status" value="1"/>
</dbReference>
<dbReference type="InterPro" id="IPR025558">
    <property type="entry name" value="DUF4283"/>
</dbReference>
<reference evidence="3 4" key="1">
    <citation type="submission" date="2020-10" db="EMBL/GenBank/DDBJ databases">
        <title>The Coptis chinensis genome and diversification of protoberbering-type alkaloids.</title>
        <authorList>
            <person name="Wang B."/>
            <person name="Shu S."/>
            <person name="Song C."/>
            <person name="Liu Y."/>
        </authorList>
    </citation>
    <scope>NUCLEOTIDE SEQUENCE [LARGE SCALE GENOMIC DNA]</scope>
    <source>
        <strain evidence="3">HL-2020</strain>
        <tissue evidence="3">Leaf</tissue>
    </source>
</reference>
<keyword evidence="4" id="KW-1185">Reference proteome</keyword>
<sequence>MSFPFVKQVLAKKWKTKGEFDMIADSELFYFKFTNEEDKLHVMELGPIYMAGNCFIVTPWSQDVEKRRKTIKGIPIWVNLYDVPKELWSEEGLGVVASRLGRPLLMDEATASKKRISFARVCIEVEISSELPLSFEIEMEKGDNRTVRVEYSWVPKKCDICKAFGHLTDKCFRVPSSTEPATHNARAPRRIWVQRQQEETGEQEPESISENPGNSTNEGMVNTAILEVNQLLWWWVGVEEESNGIEKKWSYWRRCMLEHFVNPEDSVAMEEFEEEMVDFIRRTEGIGDGEMSEDVLSVEETPYFSDKVTEPLAILDTPIQHKNDANRRASIHSVVKRKRTTKNNALNHWRELP</sequence>
<dbReference type="EMBL" id="JADFTS010000002">
    <property type="protein sequence ID" value="KAF9619495.1"/>
    <property type="molecule type" value="Genomic_DNA"/>
</dbReference>
<evidence type="ECO:0000313" key="4">
    <source>
        <dbReference type="Proteomes" id="UP000631114"/>
    </source>
</evidence>
<gene>
    <name evidence="3" type="ORF">IFM89_007243</name>
</gene>
<dbReference type="InterPro" id="IPR040256">
    <property type="entry name" value="At4g02000-like"/>
</dbReference>
<accession>A0A835M530</accession>
<feature type="region of interest" description="Disordered" evidence="1">
    <location>
        <begin position="196"/>
        <end position="218"/>
    </location>
</feature>
<evidence type="ECO:0000256" key="1">
    <source>
        <dbReference type="SAM" id="MobiDB-lite"/>
    </source>
</evidence>
<evidence type="ECO:0000259" key="2">
    <source>
        <dbReference type="Pfam" id="PF14111"/>
    </source>
</evidence>
<name>A0A835M530_9MAGN</name>